<gene>
    <name evidence="1" type="ORF">L6452_35244</name>
</gene>
<evidence type="ECO:0000313" key="1">
    <source>
        <dbReference type="EMBL" id="KAI3680473.1"/>
    </source>
</evidence>
<comment type="caution">
    <text evidence="1">The sequence shown here is derived from an EMBL/GenBank/DDBJ whole genome shotgun (WGS) entry which is preliminary data.</text>
</comment>
<proteinExistence type="predicted"/>
<dbReference type="Proteomes" id="UP001055879">
    <property type="component" value="Linkage Group LG13"/>
</dbReference>
<protein>
    <submittedName>
        <fullName evidence="1">Uncharacterized protein</fullName>
    </submittedName>
</protein>
<evidence type="ECO:0000313" key="2">
    <source>
        <dbReference type="Proteomes" id="UP001055879"/>
    </source>
</evidence>
<accession>A0ACB8Y737</accession>
<organism evidence="1 2">
    <name type="scientific">Arctium lappa</name>
    <name type="common">Greater burdock</name>
    <name type="synonym">Lappa major</name>
    <dbReference type="NCBI Taxonomy" id="4217"/>
    <lineage>
        <taxon>Eukaryota</taxon>
        <taxon>Viridiplantae</taxon>
        <taxon>Streptophyta</taxon>
        <taxon>Embryophyta</taxon>
        <taxon>Tracheophyta</taxon>
        <taxon>Spermatophyta</taxon>
        <taxon>Magnoliopsida</taxon>
        <taxon>eudicotyledons</taxon>
        <taxon>Gunneridae</taxon>
        <taxon>Pentapetalae</taxon>
        <taxon>asterids</taxon>
        <taxon>campanulids</taxon>
        <taxon>Asterales</taxon>
        <taxon>Asteraceae</taxon>
        <taxon>Carduoideae</taxon>
        <taxon>Cardueae</taxon>
        <taxon>Arctiinae</taxon>
        <taxon>Arctium</taxon>
    </lineage>
</organism>
<sequence length="91" mass="10310">MRKMESKRRRIEQLKIFSVLSLSLCSELVRWIARCRSRGGSKRVWLGLPIAIESLVTIGLGFNIVDGYGAELVLEFEFVFGAQLLGCSEQF</sequence>
<keyword evidence="2" id="KW-1185">Reference proteome</keyword>
<reference evidence="2" key="1">
    <citation type="journal article" date="2022" name="Mol. Ecol. Resour.">
        <title>The genomes of chicory, endive, great burdock and yacon provide insights into Asteraceae palaeo-polyploidization history and plant inulin production.</title>
        <authorList>
            <person name="Fan W."/>
            <person name="Wang S."/>
            <person name="Wang H."/>
            <person name="Wang A."/>
            <person name="Jiang F."/>
            <person name="Liu H."/>
            <person name="Zhao H."/>
            <person name="Xu D."/>
            <person name="Zhang Y."/>
        </authorList>
    </citation>
    <scope>NUCLEOTIDE SEQUENCE [LARGE SCALE GENOMIC DNA]</scope>
    <source>
        <strain evidence="2">cv. Niubang</strain>
    </source>
</reference>
<dbReference type="EMBL" id="CM042059">
    <property type="protein sequence ID" value="KAI3680473.1"/>
    <property type="molecule type" value="Genomic_DNA"/>
</dbReference>
<name>A0ACB8Y737_ARCLA</name>
<reference evidence="1 2" key="2">
    <citation type="journal article" date="2022" name="Mol. Ecol. Resour.">
        <title>The genomes of chicory, endive, great burdock and yacon provide insights into Asteraceae paleo-polyploidization history and plant inulin production.</title>
        <authorList>
            <person name="Fan W."/>
            <person name="Wang S."/>
            <person name="Wang H."/>
            <person name="Wang A."/>
            <person name="Jiang F."/>
            <person name="Liu H."/>
            <person name="Zhao H."/>
            <person name="Xu D."/>
            <person name="Zhang Y."/>
        </authorList>
    </citation>
    <scope>NUCLEOTIDE SEQUENCE [LARGE SCALE GENOMIC DNA]</scope>
    <source>
        <strain evidence="2">cv. Niubang</strain>
    </source>
</reference>